<accession>A0AAD1VJW6</accession>
<protein>
    <submittedName>
        <fullName evidence="4">N-acetylglucosamine-1-phosphodiester alpha-N-acetylglucosaminidase</fullName>
    </submittedName>
</protein>
<dbReference type="PROSITE" id="PS00022">
    <property type="entry name" value="EGF_1"/>
    <property type="match status" value="1"/>
</dbReference>
<dbReference type="InterPro" id="IPR018711">
    <property type="entry name" value="NAGPA"/>
</dbReference>
<dbReference type="PANTHER" id="PTHR40446:SF2">
    <property type="entry name" value="N-ACETYLGLUCOSAMINE-1-PHOSPHODIESTER ALPHA-N-ACETYLGLUCOSAMINIDASE"/>
    <property type="match status" value="1"/>
</dbReference>
<dbReference type="InterPro" id="IPR000742">
    <property type="entry name" value="EGF"/>
</dbReference>
<keyword evidence="5" id="KW-1185">Reference proteome</keyword>
<organism evidence="4 5">
    <name type="scientific">Pelobates cultripes</name>
    <name type="common">Western spadefoot toad</name>
    <dbReference type="NCBI Taxonomy" id="61616"/>
    <lineage>
        <taxon>Eukaryota</taxon>
        <taxon>Metazoa</taxon>
        <taxon>Chordata</taxon>
        <taxon>Craniata</taxon>
        <taxon>Vertebrata</taxon>
        <taxon>Euteleostomi</taxon>
        <taxon>Amphibia</taxon>
        <taxon>Batrachia</taxon>
        <taxon>Anura</taxon>
        <taxon>Pelobatoidea</taxon>
        <taxon>Pelobatidae</taxon>
        <taxon>Pelobates</taxon>
    </lineage>
</organism>
<dbReference type="Pfam" id="PF23106">
    <property type="entry name" value="EGF_Teneurin"/>
    <property type="match status" value="1"/>
</dbReference>
<name>A0AAD1VJW6_PELCU</name>
<evidence type="ECO:0000256" key="1">
    <source>
        <dbReference type="SAM" id="Phobius"/>
    </source>
</evidence>
<dbReference type="Pfam" id="PF09992">
    <property type="entry name" value="NAGPA"/>
    <property type="match status" value="1"/>
</dbReference>
<keyword evidence="1" id="KW-1133">Transmembrane helix</keyword>
<gene>
    <name evidence="4" type="ORF">PECUL_23A015764</name>
</gene>
<dbReference type="Proteomes" id="UP001295444">
    <property type="component" value="Chromosome 01"/>
</dbReference>
<feature type="transmembrane region" description="Helical" evidence="1">
    <location>
        <begin position="450"/>
        <end position="470"/>
    </location>
</feature>
<evidence type="ECO:0000313" key="5">
    <source>
        <dbReference type="Proteomes" id="UP001295444"/>
    </source>
</evidence>
<keyword evidence="1" id="KW-0812">Transmembrane</keyword>
<feature type="domain" description="EGF-like" evidence="2 3">
    <location>
        <begin position="406"/>
        <end position="417"/>
    </location>
</feature>
<evidence type="ECO:0000259" key="2">
    <source>
        <dbReference type="PROSITE" id="PS00022"/>
    </source>
</evidence>
<sequence length="528" mass="57488">MAAPRTDQAACTAPYNSRAGSLVYNARRVGQKDILRLLWIVQSWICVSARNSLVDDLLSPYPLLSKHGPSRSHREVRDCLPVAHGNTTYEVWPSHNRSMLPVASTKTYASNFRVGNQTKTVLGHFTFINNPLRTVSVLEPGGEGGCSKNVTETVKETVKLTKCIVAQNGGFFNTDTGRCLGNIVSNGKLIQDSGGIQNAQFGIRADGTMVFGYLSEEQVLDEKNPFVQLLSGVVWLLRNGEIYVEESKVAECDKTQNTGSFDYFVDVVSARTAVGHDKDGRLVLFHVDGQTNARGLSLHEVATFLKEQGVINAINLDGGGSATLVINGTIANYPSDHCSDIPISSALSVVSVMHKYDMLAGYCGGHGHCVTGECQCTGFWTGPSCSILNCGLSNCSAHGNCTEGGCICDAGWTGSDCNNVSADHGFESVTNTTQKEVFPPAAEFVFTENAFAILSCILAAVLVVSVGFNIKQASWCKERCTEWKERRTEWKYSYQQLNGDMDTVEIYEPWDLKEKEYDVETHSSETGS</sequence>
<dbReference type="AlphaFoldDB" id="A0AAD1VJW6"/>
<dbReference type="PANTHER" id="PTHR40446">
    <property type="entry name" value="N-ACETYLGLUCOSAMINE-1-PHOSPHODIESTER ALPHA-N-ACETYLGLUCOSAMINIDASE"/>
    <property type="match status" value="1"/>
</dbReference>
<evidence type="ECO:0000313" key="4">
    <source>
        <dbReference type="EMBL" id="CAH2219874.1"/>
    </source>
</evidence>
<keyword evidence="1" id="KW-0472">Membrane</keyword>
<dbReference type="GO" id="GO:0033299">
    <property type="term" value="P:secretion of lysosomal enzymes"/>
    <property type="evidence" value="ECO:0007669"/>
    <property type="project" value="TreeGrafter"/>
</dbReference>
<dbReference type="Gene3D" id="2.10.25.10">
    <property type="entry name" value="Laminin"/>
    <property type="match status" value="2"/>
</dbReference>
<proteinExistence type="predicted"/>
<dbReference type="EMBL" id="OW240912">
    <property type="protein sequence ID" value="CAH2219874.1"/>
    <property type="molecule type" value="Genomic_DNA"/>
</dbReference>
<dbReference type="PROSITE" id="PS01186">
    <property type="entry name" value="EGF_2"/>
    <property type="match status" value="1"/>
</dbReference>
<reference evidence="4" key="1">
    <citation type="submission" date="2022-03" db="EMBL/GenBank/DDBJ databases">
        <authorList>
            <person name="Alioto T."/>
            <person name="Alioto T."/>
            <person name="Gomez Garrido J."/>
        </authorList>
    </citation>
    <scope>NUCLEOTIDE SEQUENCE</scope>
</reference>
<evidence type="ECO:0000259" key="3">
    <source>
        <dbReference type="PROSITE" id="PS01186"/>
    </source>
</evidence>